<dbReference type="InterPro" id="IPR051406">
    <property type="entry name" value="PLD_domain"/>
</dbReference>
<dbReference type="PANTHER" id="PTHR43856:SF1">
    <property type="entry name" value="MITOCHONDRIAL CARDIOLIPIN HYDROLASE"/>
    <property type="match status" value="1"/>
</dbReference>
<dbReference type="EMBL" id="CP003537">
    <property type="protein sequence ID" value="AGH95367.1"/>
    <property type="molecule type" value="Genomic_DNA"/>
</dbReference>
<dbReference type="PROSITE" id="PS51257">
    <property type="entry name" value="PROKAR_LIPOPROTEIN"/>
    <property type="match status" value="1"/>
</dbReference>
<dbReference type="STRING" id="1184267.A11Q_1151"/>
<evidence type="ECO:0000256" key="1">
    <source>
        <dbReference type="ARBA" id="ARBA00000798"/>
    </source>
</evidence>
<reference evidence="8 9" key="1">
    <citation type="journal article" date="2013" name="ISME J.">
        <title>By their genes ye shall know them: genomic signatures of predatory bacteria.</title>
        <authorList>
            <person name="Pasternak Z."/>
            <person name="Pietrokovski S."/>
            <person name="Rotem O."/>
            <person name="Gophna U."/>
            <person name="Lurie-Weinberger M.N."/>
            <person name="Jurkevitch E."/>
        </authorList>
    </citation>
    <scope>NUCLEOTIDE SEQUENCE [LARGE SCALE GENOMIC DNA]</scope>
    <source>
        <strain evidence="8 9">JSS</strain>
    </source>
</reference>
<dbReference type="Gene3D" id="3.30.870.10">
    <property type="entry name" value="Endonuclease Chain A"/>
    <property type="match status" value="1"/>
</dbReference>
<dbReference type="PANTHER" id="PTHR43856">
    <property type="entry name" value="CARDIOLIPIN HYDROLASE"/>
    <property type="match status" value="1"/>
</dbReference>
<dbReference type="GO" id="GO:0016891">
    <property type="term" value="F:RNA endonuclease activity producing 5'-phosphomonoesters, hydrolytic mechanism"/>
    <property type="evidence" value="ECO:0007669"/>
    <property type="project" value="TreeGrafter"/>
</dbReference>
<name>M4V7J4_9BACT</name>
<dbReference type="HOGENOM" id="CLU_471503_0_0_7"/>
<dbReference type="GO" id="GO:0004630">
    <property type="term" value="F:phospholipase D activity"/>
    <property type="evidence" value="ECO:0007669"/>
    <property type="project" value="UniProtKB-EC"/>
</dbReference>
<dbReference type="SUPFAM" id="SSF56024">
    <property type="entry name" value="Phospholipase D/nuclease"/>
    <property type="match status" value="1"/>
</dbReference>
<organism evidence="8 9">
    <name type="scientific">Pseudobdellovibrio exovorus JSS</name>
    <dbReference type="NCBI Taxonomy" id="1184267"/>
    <lineage>
        <taxon>Bacteria</taxon>
        <taxon>Pseudomonadati</taxon>
        <taxon>Bdellovibrionota</taxon>
        <taxon>Bdellovibrionia</taxon>
        <taxon>Bdellovibrionales</taxon>
        <taxon>Pseudobdellovibrionaceae</taxon>
        <taxon>Pseudobdellovibrio</taxon>
    </lineage>
</organism>
<evidence type="ECO:0000256" key="6">
    <source>
        <dbReference type="ARBA" id="ARBA00023098"/>
    </source>
</evidence>
<evidence type="ECO:0000256" key="5">
    <source>
        <dbReference type="ARBA" id="ARBA00022963"/>
    </source>
</evidence>
<gene>
    <name evidence="8" type="ORF">A11Q_1151</name>
</gene>
<dbReference type="AlphaFoldDB" id="M4V7J4"/>
<comment type="catalytic activity">
    <reaction evidence="1">
        <text>a 1,2-diacyl-sn-glycero-3-phosphocholine + H2O = a 1,2-diacyl-sn-glycero-3-phosphate + choline + H(+)</text>
        <dbReference type="Rhea" id="RHEA:14445"/>
        <dbReference type="ChEBI" id="CHEBI:15354"/>
        <dbReference type="ChEBI" id="CHEBI:15377"/>
        <dbReference type="ChEBI" id="CHEBI:15378"/>
        <dbReference type="ChEBI" id="CHEBI:57643"/>
        <dbReference type="ChEBI" id="CHEBI:58608"/>
        <dbReference type="EC" id="3.1.4.4"/>
    </reaction>
</comment>
<dbReference type="GO" id="GO:0016042">
    <property type="term" value="P:lipid catabolic process"/>
    <property type="evidence" value="ECO:0007669"/>
    <property type="project" value="UniProtKB-KW"/>
</dbReference>
<evidence type="ECO:0000313" key="8">
    <source>
        <dbReference type="EMBL" id="AGH95367.1"/>
    </source>
</evidence>
<keyword evidence="4" id="KW-0378">Hydrolase</keyword>
<keyword evidence="6" id="KW-0443">Lipid metabolism</keyword>
<evidence type="ECO:0000256" key="2">
    <source>
        <dbReference type="ARBA" id="ARBA00008664"/>
    </source>
</evidence>
<dbReference type="KEGG" id="bex:A11Q_1151"/>
<evidence type="ECO:0000256" key="3">
    <source>
        <dbReference type="ARBA" id="ARBA00012027"/>
    </source>
</evidence>
<protein>
    <recommendedName>
        <fullName evidence="3">phospholipase D</fullName>
        <ecNumber evidence="3">3.1.4.4</ecNumber>
    </recommendedName>
</protein>
<keyword evidence="5" id="KW-0442">Lipid degradation</keyword>
<dbReference type="PATRIC" id="fig|1184267.3.peg.1164"/>
<dbReference type="Pfam" id="PF13091">
    <property type="entry name" value="PLDc_2"/>
    <property type="match status" value="1"/>
</dbReference>
<evidence type="ECO:0000313" key="9">
    <source>
        <dbReference type="Proteomes" id="UP000012040"/>
    </source>
</evidence>
<dbReference type="eggNOG" id="COG1502">
    <property type="taxonomic scope" value="Bacteria"/>
</dbReference>
<dbReference type="InterPro" id="IPR025202">
    <property type="entry name" value="PLD-like_dom"/>
</dbReference>
<feature type="domain" description="Phospholipase D-like" evidence="7">
    <location>
        <begin position="162"/>
        <end position="263"/>
    </location>
</feature>
<dbReference type="Proteomes" id="UP000012040">
    <property type="component" value="Chromosome"/>
</dbReference>
<sequence length="578" mass="64764">MGYKNLVRRFFIFGILFLFALQSCTTLPHKSAATESSLTESSPSAVRQTAQASDSITLTDMFRRVREVIAPKEGGKLVHKKVAESELISIFQSNPRRVNETDAALISALESEAQQRDITKHVRLIPPKGQWGYSELKYYVNHPYYKNGKLQRAGNILKVWRDFIQKTEKSLVLNVYDFDLEDVAQDLVQLARRGVKVRVGIDRNVITHRPEVQKVASILEAGGVALVRVNPVALNHQKVAARDWESFDKAAVLFSSGNLTQSCLGPEGDLKNVRPRPRESIPNANHVLTMKSYILSNLVAHELAKTLGPELYLRGAQYPLTGAYQVTGPGVNPQTLEAYPEKSVIITFTPGGGYRAINKNILGHMISMTSGPVRMVQFAYSSELVAEALLQRAQREFQENSKFDFYSVGDTPFAMQGWSQFLKMSGLKREQTEVGRARFYEDSESIWSKNLSASQLEQVRRRVRVAPELYGNRRVRVAGQSYLVSSKIHHKLMSTGDFAVVGTSFNFSKGAETNNEQILVFRDPNMVDMVNGVARYFVETSARSVMEEAQRRNAGLGSTDEELNLIEDAFDPEVELSD</sequence>
<evidence type="ECO:0000256" key="4">
    <source>
        <dbReference type="ARBA" id="ARBA00022801"/>
    </source>
</evidence>
<dbReference type="EC" id="3.1.4.4" evidence="3"/>
<proteinExistence type="inferred from homology"/>
<comment type="similarity">
    <text evidence="2">Belongs to the phospholipase D family.</text>
</comment>
<evidence type="ECO:0000259" key="7">
    <source>
        <dbReference type="Pfam" id="PF13091"/>
    </source>
</evidence>
<accession>M4V7J4</accession>
<keyword evidence="9" id="KW-1185">Reference proteome</keyword>